<evidence type="ECO:0000313" key="4">
    <source>
        <dbReference type="Proteomes" id="UP000557193"/>
    </source>
</evidence>
<keyword evidence="4" id="KW-1185">Reference proteome</keyword>
<feature type="chain" id="PRO_5031395793" evidence="2">
    <location>
        <begin position="26"/>
        <end position="149"/>
    </location>
</feature>
<keyword evidence="3" id="KW-0449">Lipoprotein</keyword>
<dbReference type="AlphaFoldDB" id="A0A7X0ESL0"/>
<protein>
    <submittedName>
        <fullName evidence="3">Putative lipoprotein YbaY</fullName>
    </submittedName>
</protein>
<dbReference type="Proteomes" id="UP000557193">
    <property type="component" value="Unassembled WGS sequence"/>
</dbReference>
<dbReference type="PROSITE" id="PS51257">
    <property type="entry name" value="PROKAR_LIPOPROTEIN"/>
    <property type="match status" value="1"/>
</dbReference>
<feature type="region of interest" description="Disordered" evidence="1">
    <location>
        <begin position="22"/>
        <end position="44"/>
    </location>
</feature>
<name>A0A7X0ESL0_9PSED</name>
<comment type="caution">
    <text evidence="3">The sequence shown here is derived from an EMBL/GenBank/DDBJ whole genome shotgun (WGS) entry which is preliminary data.</text>
</comment>
<reference evidence="3 4" key="1">
    <citation type="submission" date="2020-08" db="EMBL/GenBank/DDBJ databases">
        <title>Functional genomics of gut bacteria from endangered species of beetles.</title>
        <authorList>
            <person name="Carlos-Shanley C."/>
        </authorList>
    </citation>
    <scope>NUCLEOTIDE SEQUENCE [LARGE SCALE GENOMIC DNA]</scope>
    <source>
        <strain evidence="3 4">S00202</strain>
    </source>
</reference>
<dbReference type="EMBL" id="JACHLL010000001">
    <property type="protein sequence ID" value="MBB6340084.1"/>
    <property type="molecule type" value="Genomic_DNA"/>
</dbReference>
<evidence type="ECO:0000313" key="3">
    <source>
        <dbReference type="EMBL" id="MBB6340084.1"/>
    </source>
</evidence>
<dbReference type="InterPro" id="IPR039366">
    <property type="entry name" value="Pilotin"/>
</dbReference>
<feature type="signal peptide" evidence="2">
    <location>
        <begin position="1"/>
        <end position="25"/>
    </location>
</feature>
<feature type="region of interest" description="Disordered" evidence="1">
    <location>
        <begin position="128"/>
        <end position="149"/>
    </location>
</feature>
<dbReference type="RefSeq" id="WP_184679889.1">
    <property type="nucleotide sequence ID" value="NZ_JACHLL010000001.1"/>
</dbReference>
<keyword evidence="2" id="KW-0732">Signal</keyword>
<accession>A0A7X0ESL0</accession>
<dbReference type="Pfam" id="PF09619">
    <property type="entry name" value="YscW"/>
    <property type="match status" value="1"/>
</dbReference>
<evidence type="ECO:0000256" key="1">
    <source>
        <dbReference type="SAM" id="MobiDB-lite"/>
    </source>
</evidence>
<gene>
    <name evidence="3" type="ORF">HNP49_000234</name>
</gene>
<sequence>MSPHRLALLSLALLLAACSSQPEKASPAPAKPKRPSSEQAIAAPLPGHLRQLSGSLLGIPADAEAEIALLQVDSKGRPLKSYASQRLLGQGGALPFALSFDPQSLPGDGRFELRARVSQSGRLILRLPPQSLNPTQSRDFGPLQLVRAP</sequence>
<proteinExistence type="predicted"/>
<evidence type="ECO:0000256" key="2">
    <source>
        <dbReference type="SAM" id="SignalP"/>
    </source>
</evidence>
<organism evidence="3 4">
    <name type="scientific">Pseudomonas fluvialis</name>
    <dbReference type="NCBI Taxonomy" id="1793966"/>
    <lineage>
        <taxon>Bacteria</taxon>
        <taxon>Pseudomonadati</taxon>
        <taxon>Pseudomonadota</taxon>
        <taxon>Gammaproteobacteria</taxon>
        <taxon>Pseudomonadales</taxon>
        <taxon>Pseudomonadaceae</taxon>
        <taxon>Pseudomonas</taxon>
    </lineage>
</organism>